<dbReference type="InterPro" id="IPR002777">
    <property type="entry name" value="PFD_beta-like"/>
</dbReference>
<dbReference type="Pfam" id="PF01920">
    <property type="entry name" value="Prefoldin_2"/>
    <property type="match status" value="1"/>
</dbReference>
<dbReference type="CDD" id="cd22860">
    <property type="entry name" value="PDRG1"/>
    <property type="match status" value="1"/>
</dbReference>
<sequence>MENPEKSLQYLQELETIGEEILADRQEIIALDRKRNETREGLRELKKIESEKIWFTLGPLLVKHPTDKVKELLKKDQVQVDAEINKLRSNLKIKVNNLRDMEHQPPVPGLMLKAMSTEEMKAVGQVLGRHTD</sequence>
<organism evidence="9 10">
    <name type="scientific">Polyplax serrata</name>
    <name type="common">Common mouse louse</name>
    <dbReference type="NCBI Taxonomy" id="468196"/>
    <lineage>
        <taxon>Eukaryota</taxon>
        <taxon>Metazoa</taxon>
        <taxon>Ecdysozoa</taxon>
        <taxon>Arthropoda</taxon>
        <taxon>Hexapoda</taxon>
        <taxon>Insecta</taxon>
        <taxon>Pterygota</taxon>
        <taxon>Neoptera</taxon>
        <taxon>Paraneoptera</taxon>
        <taxon>Psocodea</taxon>
        <taxon>Troctomorpha</taxon>
        <taxon>Phthiraptera</taxon>
        <taxon>Anoplura</taxon>
        <taxon>Polyplacidae</taxon>
        <taxon>Polyplax</taxon>
    </lineage>
</organism>
<evidence type="ECO:0000256" key="5">
    <source>
        <dbReference type="ARBA" id="ARBA00016313"/>
    </source>
</evidence>
<evidence type="ECO:0000256" key="4">
    <source>
        <dbReference type="ARBA" id="ARBA00011695"/>
    </source>
</evidence>
<dbReference type="AlphaFoldDB" id="A0AAN8SDU2"/>
<evidence type="ECO:0000256" key="1">
    <source>
        <dbReference type="ARBA" id="ARBA00003581"/>
    </source>
</evidence>
<dbReference type="Gene3D" id="1.10.287.370">
    <property type="match status" value="1"/>
</dbReference>
<gene>
    <name evidence="9" type="ORF">RUM43_005047</name>
</gene>
<evidence type="ECO:0000256" key="3">
    <source>
        <dbReference type="ARBA" id="ARBA00008045"/>
    </source>
</evidence>
<keyword evidence="7" id="KW-0143">Chaperone</keyword>
<dbReference type="GO" id="GO:0016272">
    <property type="term" value="C:prefoldin complex"/>
    <property type="evidence" value="ECO:0007669"/>
    <property type="project" value="InterPro"/>
</dbReference>
<dbReference type="PANTHER" id="PTHR21162">
    <property type="entry name" value="P53 AND DNA DAMAGE-REGULATED PROTEIN"/>
    <property type="match status" value="1"/>
</dbReference>
<evidence type="ECO:0000256" key="7">
    <source>
        <dbReference type="ARBA" id="ARBA00023186"/>
    </source>
</evidence>
<dbReference type="GO" id="GO:0006457">
    <property type="term" value="P:protein folding"/>
    <property type="evidence" value="ECO:0007669"/>
    <property type="project" value="InterPro"/>
</dbReference>
<reference evidence="9 10" key="1">
    <citation type="submission" date="2023-10" db="EMBL/GenBank/DDBJ databases">
        <title>Genomes of two closely related lineages of the louse Polyplax serrata with different host specificities.</title>
        <authorList>
            <person name="Martinu J."/>
            <person name="Tarabai H."/>
            <person name="Stefka J."/>
            <person name="Hypsa V."/>
        </authorList>
    </citation>
    <scope>NUCLEOTIDE SEQUENCE [LARGE SCALE GENOMIC DNA]</scope>
    <source>
        <strain evidence="9">HR10_N</strain>
    </source>
</reference>
<evidence type="ECO:0000256" key="8">
    <source>
        <dbReference type="ARBA" id="ARBA00026022"/>
    </source>
</evidence>
<comment type="similarity">
    <text evidence="3">Belongs to the prefoldin subunit beta family.</text>
</comment>
<comment type="subunit">
    <text evidence="4">Heterohexamer of two PFD-alpha type and four PFD-beta type subunits.</text>
</comment>
<keyword evidence="6" id="KW-0963">Cytoplasm</keyword>
<dbReference type="InterPro" id="IPR030482">
    <property type="entry name" value="PDRG1"/>
</dbReference>
<protein>
    <recommendedName>
        <fullName evidence="5">p53 and DNA damage-regulated protein 1</fullName>
    </recommendedName>
</protein>
<dbReference type="EMBL" id="JAWJWE010000002">
    <property type="protein sequence ID" value="KAK6643537.1"/>
    <property type="molecule type" value="Genomic_DNA"/>
</dbReference>
<evidence type="ECO:0000313" key="10">
    <source>
        <dbReference type="Proteomes" id="UP001372834"/>
    </source>
</evidence>
<proteinExistence type="inferred from homology"/>
<evidence type="ECO:0000256" key="2">
    <source>
        <dbReference type="ARBA" id="ARBA00004496"/>
    </source>
</evidence>
<comment type="subunit">
    <text evidence="8">Component of the PAQosome complex which is responsible for the biogenesis of several protein complexes and which consists of R2TP complex members RUVBL1, RUVBL2, RPAP3 and PIH1D1, URI complex members PFDN2, PFDN6, PDRG1, UXT and URI1 as well as ASDURF, POLR2E and DNAAF10/WDR92.</text>
</comment>
<dbReference type="InterPro" id="IPR009053">
    <property type="entry name" value="Prefoldin"/>
</dbReference>
<comment type="function">
    <text evidence="1">May play a role in chaperone-mediated protein folding.</text>
</comment>
<dbReference type="PANTHER" id="PTHR21162:SF0">
    <property type="entry name" value="P53 AND DNA DAMAGE-REGULATED PROTEIN 1"/>
    <property type="match status" value="1"/>
</dbReference>
<accession>A0AAN8SDU2</accession>
<evidence type="ECO:0000256" key="6">
    <source>
        <dbReference type="ARBA" id="ARBA00022490"/>
    </source>
</evidence>
<name>A0AAN8SDU2_POLSC</name>
<dbReference type="SUPFAM" id="SSF46579">
    <property type="entry name" value="Prefoldin"/>
    <property type="match status" value="1"/>
</dbReference>
<comment type="caution">
    <text evidence="9">The sequence shown here is derived from an EMBL/GenBank/DDBJ whole genome shotgun (WGS) entry which is preliminary data.</text>
</comment>
<evidence type="ECO:0000313" key="9">
    <source>
        <dbReference type="EMBL" id="KAK6643537.1"/>
    </source>
</evidence>
<dbReference type="GO" id="GO:0051082">
    <property type="term" value="F:unfolded protein binding"/>
    <property type="evidence" value="ECO:0007669"/>
    <property type="project" value="InterPro"/>
</dbReference>
<dbReference type="Proteomes" id="UP001372834">
    <property type="component" value="Unassembled WGS sequence"/>
</dbReference>
<comment type="subcellular location">
    <subcellularLocation>
        <location evidence="2">Cytoplasm</location>
    </subcellularLocation>
</comment>
<dbReference type="GO" id="GO:0005737">
    <property type="term" value="C:cytoplasm"/>
    <property type="evidence" value="ECO:0007669"/>
    <property type="project" value="UniProtKB-SubCell"/>
</dbReference>